<dbReference type="InterPro" id="IPR039426">
    <property type="entry name" value="TonB-dep_rcpt-like"/>
</dbReference>
<dbReference type="Pfam" id="PF07715">
    <property type="entry name" value="Plug"/>
    <property type="match status" value="1"/>
</dbReference>
<dbReference type="EMBL" id="CP041242">
    <property type="protein sequence ID" value="QDH69469.1"/>
    <property type="molecule type" value="Genomic_DNA"/>
</dbReference>
<evidence type="ECO:0000256" key="9">
    <source>
        <dbReference type="RuleBase" id="RU003357"/>
    </source>
</evidence>
<dbReference type="Pfam" id="PF00593">
    <property type="entry name" value="TonB_dep_Rec_b-barrel"/>
    <property type="match status" value="1"/>
</dbReference>
<dbReference type="InterPro" id="IPR012910">
    <property type="entry name" value="Plug_dom"/>
</dbReference>
<keyword evidence="13" id="KW-1185">Reference proteome</keyword>
<feature type="domain" description="TonB-dependent receptor plug" evidence="11">
    <location>
        <begin position="255"/>
        <end position="358"/>
    </location>
</feature>
<dbReference type="InterPro" id="IPR037066">
    <property type="entry name" value="Plug_dom_sf"/>
</dbReference>
<dbReference type="Gene3D" id="2.170.130.10">
    <property type="entry name" value="TonB-dependent receptor, plug domain"/>
    <property type="match status" value="1"/>
</dbReference>
<evidence type="ECO:0000259" key="10">
    <source>
        <dbReference type="Pfam" id="PF00593"/>
    </source>
</evidence>
<sequence>MRASACTGICTVSRPDTARVRTTAMPDRADNSFRCIRQLPTDGTCKPGCISRSCFIAVTRATKSMERRDDATTLMLRKHFRPRILTHFERVAQGCAGRRFPVHPTGPSMNFKHSLIATAVASALALSFNLSAQAQSYQPRIAEEGTAGTVTGRIKEAVRGVYLDGARVTLNGTQVATQRDGGFRISGLVPGQYRLRVDYIGYHPQELQIEVGSNRGLHVELDMISTVSAADATDLDRIQVRATRDAQAMALNQQRMSTNYVNVVSADLLGQFPDNNIAESTQRMPGVSIERDQGEGRYVTVRGAPKEFTTVSIDGVPLANPDQASRGVELDTIPSDVIAALEVTKALTPDMDGDAIAGNINIRTQSALDRDGMILRASAGMGRYELGDGDNERYSGAIGNRFGADGNIGVLLSASHSRQGRFTDNVETVYVQEDDGRILPETVEIKDYEGTRTRTGITGRLDFRIDPGNLIYFVANDSRFKDHEFRDNLIIDMDRHSDESNQTTGTVRATFDKELRERTYDKTIRTFNLGGEHFAGDDWKIDWQASHSKATKETSPRMQYIFRSSVRPDMEYDYTNHDFPTWTILGQSDAPATGVNLPEEWFGFRRLNDRYEYGEEKELGLRVDAERMQGFIGDTGSIKFGLRARLRDKSFDDERYRNGSADDFAALGITMSDMLCDSVSNNFGYFLAGRRFCRDIFDKYATPLQASDNHNHLFADSITGDYTANEDIYGTYVRLDAQWDRLTMVTGLRYERTHTEGHAVQYNEDTDEVMPTSSSRNYNQWLPSLHFRYEIDPDSILRASYSTGINRPDFHRTAPYRTIGELETSPVNEGNPTVKAAYAHNLDVSWERYIRPLGLLSAAVFYKHIDRPLFVASHDEDIGDGRTRRVTRPENGDKGRVHGLELAWQQTFDFLPSPFDGLGVYSNYTYAKSRAELPFDGGSTELPGTSRTNYNVALTYDKYGLNARLAYNYRSKFIQEFNIDAPELNIYWGDRASLDFTVNYAVTPNLRLFGEVNNINDTRQVRFQGVRSRVLEMEGFGRSWLAGVRYEY</sequence>
<dbReference type="InterPro" id="IPR008969">
    <property type="entry name" value="CarboxyPept-like_regulatory"/>
</dbReference>
<evidence type="ECO:0000259" key="11">
    <source>
        <dbReference type="Pfam" id="PF07715"/>
    </source>
</evidence>
<dbReference type="Gene3D" id="2.40.170.20">
    <property type="entry name" value="TonB-dependent receptor, beta-barrel domain"/>
    <property type="match status" value="1"/>
</dbReference>
<feature type="domain" description="TonB-dependent receptor-like beta-barrel" evidence="10">
    <location>
        <begin position="596"/>
        <end position="1015"/>
    </location>
</feature>
<evidence type="ECO:0000313" key="12">
    <source>
        <dbReference type="EMBL" id="QDH69469.1"/>
    </source>
</evidence>
<keyword evidence="2 8" id="KW-0813">Transport</keyword>
<accession>A0A514BR25</accession>
<name>A0A514BR25_9GAMM</name>
<dbReference type="NCBIfam" id="TIGR01782">
    <property type="entry name" value="TonB-Xanth-Caul"/>
    <property type="match status" value="1"/>
</dbReference>
<evidence type="ECO:0000256" key="2">
    <source>
        <dbReference type="ARBA" id="ARBA00022448"/>
    </source>
</evidence>
<evidence type="ECO:0000256" key="4">
    <source>
        <dbReference type="ARBA" id="ARBA00022692"/>
    </source>
</evidence>
<evidence type="ECO:0000256" key="8">
    <source>
        <dbReference type="PROSITE-ProRule" id="PRU01360"/>
    </source>
</evidence>
<protein>
    <submittedName>
        <fullName evidence="12">TonB-dependent receptor</fullName>
    </submittedName>
</protein>
<dbReference type="AlphaFoldDB" id="A0A514BR25"/>
<keyword evidence="3 8" id="KW-1134">Transmembrane beta strand</keyword>
<keyword evidence="12" id="KW-0675">Receptor</keyword>
<dbReference type="OrthoDB" id="8727862at2"/>
<gene>
    <name evidence="12" type="ORF">FKV23_04705</name>
</gene>
<dbReference type="Proteomes" id="UP000317199">
    <property type="component" value="Chromosome"/>
</dbReference>
<keyword evidence="7 8" id="KW-0998">Cell outer membrane</keyword>
<dbReference type="CDD" id="cd01347">
    <property type="entry name" value="ligand_gated_channel"/>
    <property type="match status" value="1"/>
</dbReference>
<dbReference type="SUPFAM" id="SSF56935">
    <property type="entry name" value="Porins"/>
    <property type="match status" value="1"/>
</dbReference>
<dbReference type="PANTHER" id="PTHR40980:SF4">
    <property type="entry name" value="TONB-DEPENDENT RECEPTOR-LIKE BETA-BARREL DOMAIN-CONTAINING PROTEIN"/>
    <property type="match status" value="1"/>
</dbReference>
<dbReference type="SUPFAM" id="SSF49464">
    <property type="entry name" value="Carboxypeptidase regulatory domain-like"/>
    <property type="match status" value="1"/>
</dbReference>
<keyword evidence="5 9" id="KW-0798">TonB box</keyword>
<dbReference type="GO" id="GO:0009279">
    <property type="term" value="C:cell outer membrane"/>
    <property type="evidence" value="ECO:0007669"/>
    <property type="project" value="UniProtKB-SubCell"/>
</dbReference>
<dbReference type="InterPro" id="IPR010104">
    <property type="entry name" value="TonB_rcpt_bac"/>
</dbReference>
<dbReference type="PROSITE" id="PS52016">
    <property type="entry name" value="TONB_DEPENDENT_REC_3"/>
    <property type="match status" value="1"/>
</dbReference>
<evidence type="ECO:0000256" key="3">
    <source>
        <dbReference type="ARBA" id="ARBA00022452"/>
    </source>
</evidence>
<dbReference type="InterPro" id="IPR000531">
    <property type="entry name" value="Beta-barrel_TonB"/>
</dbReference>
<evidence type="ECO:0000256" key="7">
    <source>
        <dbReference type="ARBA" id="ARBA00023237"/>
    </source>
</evidence>
<evidence type="ECO:0000256" key="6">
    <source>
        <dbReference type="ARBA" id="ARBA00023136"/>
    </source>
</evidence>
<dbReference type="PANTHER" id="PTHR40980">
    <property type="entry name" value="PLUG DOMAIN-CONTAINING PROTEIN"/>
    <property type="match status" value="1"/>
</dbReference>
<evidence type="ECO:0000256" key="5">
    <source>
        <dbReference type="ARBA" id="ARBA00023077"/>
    </source>
</evidence>
<keyword evidence="6 8" id="KW-0472">Membrane</keyword>
<organism evidence="12 13">
    <name type="scientific">Marilutibacter alkalisoli</name>
    <dbReference type="NCBI Taxonomy" id="2591633"/>
    <lineage>
        <taxon>Bacteria</taxon>
        <taxon>Pseudomonadati</taxon>
        <taxon>Pseudomonadota</taxon>
        <taxon>Gammaproteobacteria</taxon>
        <taxon>Lysobacterales</taxon>
        <taxon>Lysobacteraceae</taxon>
        <taxon>Marilutibacter</taxon>
    </lineage>
</organism>
<dbReference type="KEGG" id="lyj:FKV23_04705"/>
<dbReference type="Pfam" id="PF13620">
    <property type="entry name" value="CarboxypepD_reg"/>
    <property type="match status" value="1"/>
</dbReference>
<comment type="similarity">
    <text evidence="8 9">Belongs to the TonB-dependent receptor family.</text>
</comment>
<proteinExistence type="inferred from homology"/>
<dbReference type="InterPro" id="IPR036942">
    <property type="entry name" value="Beta-barrel_TonB_sf"/>
</dbReference>
<evidence type="ECO:0000256" key="1">
    <source>
        <dbReference type="ARBA" id="ARBA00004571"/>
    </source>
</evidence>
<comment type="subcellular location">
    <subcellularLocation>
        <location evidence="1 8">Cell outer membrane</location>
        <topology evidence="1 8">Multi-pass membrane protein</topology>
    </subcellularLocation>
</comment>
<evidence type="ECO:0000313" key="13">
    <source>
        <dbReference type="Proteomes" id="UP000317199"/>
    </source>
</evidence>
<dbReference type="Gene3D" id="2.60.40.1120">
    <property type="entry name" value="Carboxypeptidase-like, regulatory domain"/>
    <property type="match status" value="1"/>
</dbReference>
<reference evidence="12 13" key="1">
    <citation type="submission" date="2019-06" db="EMBL/GenBank/DDBJ databases">
        <title>Lysobacter alkalisoli sp. nov. isolated from saline-alkali soil.</title>
        <authorList>
            <person name="Sun J.-Q."/>
            <person name="Xu L."/>
        </authorList>
    </citation>
    <scope>NUCLEOTIDE SEQUENCE [LARGE SCALE GENOMIC DNA]</scope>
    <source>
        <strain evidence="12 13">SJ-36</strain>
    </source>
</reference>
<keyword evidence="4 8" id="KW-0812">Transmembrane</keyword>